<dbReference type="PANTHER" id="PTHR11851">
    <property type="entry name" value="METALLOPROTEASE"/>
    <property type="match status" value="1"/>
</dbReference>
<dbReference type="RefSeq" id="WP_015254904.1">
    <property type="nucleotide sequence ID" value="NC_019897.1"/>
</dbReference>
<dbReference type="HOGENOM" id="CLU_052943_0_0_9"/>
<protein>
    <submittedName>
        <fullName evidence="2">Putative Zn-dependent peptidase</fullName>
    </submittedName>
</protein>
<evidence type="ECO:0000313" key="3">
    <source>
        <dbReference type="Proteomes" id="UP000010795"/>
    </source>
</evidence>
<dbReference type="Pfam" id="PF05193">
    <property type="entry name" value="Peptidase_M16_C"/>
    <property type="match status" value="1"/>
</dbReference>
<sequence>MTGPWFEQGQSGRIRLHVMPTKRFKTYQFTLYAGVPLSDADVTRTALLPFVLRRGTAATPETRAFRERLDDLYGAGFGFDVMKRGDSHVVVFQLEVLQDRFARGAGESLLSAGMRLLGEVVTQPALENGAFLPNYVDTEKTTVRKRLEAIVNDKIRYAAERCIEEMCAGEAYRLNALGKIEDLPQLTPETLHDYYTGWLKRASFDLYVTGDTTLDEASAIAAESFRLPDGAPGSYPKSAACGSAGEVKTVVERMDVTQGKLNMGLRIGVRYADDDYPAALMYNGILGAFPHSKLFINVRERASLAYYAASRYDGHKGILTIQSGIEIANFERASAIIREQLDAMARGDISELELSQTRAMITGQLRELRDSAPEMIAFHFNGVLSGRSRDADELVRQIEAVTRDDIVRVAERVKLDTIYFLRDGKEE</sequence>
<dbReference type="InterPro" id="IPR050361">
    <property type="entry name" value="MPP/UQCRC_Complex"/>
</dbReference>
<dbReference type="AlphaFoldDB" id="L0EEV2"/>
<dbReference type="OrthoDB" id="9762085at2"/>
<feature type="domain" description="Peptidase M16 C-terminal" evidence="1">
    <location>
        <begin position="186"/>
        <end position="359"/>
    </location>
</feature>
<dbReference type="InterPro" id="IPR011249">
    <property type="entry name" value="Metalloenz_LuxS/M16"/>
</dbReference>
<accession>L0EEV2</accession>
<proteinExistence type="predicted"/>
<evidence type="ECO:0000313" key="2">
    <source>
        <dbReference type="EMBL" id="AGA58159.1"/>
    </source>
</evidence>
<keyword evidence="3" id="KW-1185">Reference proteome</keyword>
<name>L0EEV2_THECK</name>
<dbReference type="EMBL" id="CP003255">
    <property type="protein sequence ID" value="AGA58159.1"/>
    <property type="molecule type" value="Genomic_DNA"/>
</dbReference>
<dbReference type="InterPro" id="IPR007863">
    <property type="entry name" value="Peptidase_M16_C"/>
</dbReference>
<dbReference type="NCBIfam" id="NF047422">
    <property type="entry name" value="YfmF_fam"/>
    <property type="match status" value="1"/>
</dbReference>
<dbReference type="Gene3D" id="3.30.830.10">
    <property type="entry name" value="Metalloenzyme, LuxS/M16 peptidase-like"/>
    <property type="match status" value="2"/>
</dbReference>
<reference evidence="3" key="1">
    <citation type="submission" date="2012-01" db="EMBL/GenBank/DDBJ databases">
        <title>Complete sequence of chromosome of Thermobacillus composti KWC4.</title>
        <authorList>
            <person name="Lucas S."/>
            <person name="Han J."/>
            <person name="Lapidus A."/>
            <person name="Cheng J.-F."/>
            <person name="Goodwin L."/>
            <person name="Pitluck S."/>
            <person name="Peters L."/>
            <person name="Ovchinnikova G."/>
            <person name="Teshima H."/>
            <person name="Detter J.C."/>
            <person name="Han C."/>
            <person name="Tapia R."/>
            <person name="Land M."/>
            <person name="Hauser L."/>
            <person name="Kyrpides N."/>
            <person name="Ivanova N."/>
            <person name="Pagani I."/>
            <person name="Anderson I."/>
            <person name="Woyke T."/>
        </authorList>
    </citation>
    <scope>NUCLEOTIDE SEQUENCE [LARGE SCALE GENOMIC DNA]</scope>
    <source>
        <strain evidence="3">DSM 18247 / JCM 13945 / KWC4</strain>
    </source>
</reference>
<evidence type="ECO:0000259" key="1">
    <source>
        <dbReference type="Pfam" id="PF05193"/>
    </source>
</evidence>
<dbReference type="PANTHER" id="PTHR11851:SF186">
    <property type="entry name" value="INACTIVE METALLOPROTEASE YMFF-RELATED"/>
    <property type="match status" value="1"/>
</dbReference>
<gene>
    <name evidence="2" type="ordered locus">Theco_2037</name>
</gene>
<dbReference type="STRING" id="717605.Theco_2037"/>
<dbReference type="KEGG" id="tco:Theco_2037"/>
<dbReference type="SUPFAM" id="SSF63411">
    <property type="entry name" value="LuxS/MPP-like metallohydrolase"/>
    <property type="match status" value="2"/>
</dbReference>
<dbReference type="eggNOG" id="COG0612">
    <property type="taxonomic scope" value="Bacteria"/>
</dbReference>
<dbReference type="Proteomes" id="UP000010795">
    <property type="component" value="Chromosome"/>
</dbReference>
<organism evidence="2 3">
    <name type="scientific">Thermobacillus composti (strain DSM 18247 / JCM 13945 / KWC4)</name>
    <dbReference type="NCBI Taxonomy" id="717605"/>
    <lineage>
        <taxon>Bacteria</taxon>
        <taxon>Bacillati</taxon>
        <taxon>Bacillota</taxon>
        <taxon>Bacilli</taxon>
        <taxon>Bacillales</taxon>
        <taxon>Paenibacillaceae</taxon>
        <taxon>Thermobacillus</taxon>
    </lineage>
</organism>
<dbReference type="GO" id="GO:0046872">
    <property type="term" value="F:metal ion binding"/>
    <property type="evidence" value="ECO:0007669"/>
    <property type="project" value="InterPro"/>
</dbReference>